<evidence type="ECO:0000313" key="1">
    <source>
        <dbReference type="EMBL" id="MCJ8151927.1"/>
    </source>
</evidence>
<dbReference type="EMBL" id="JAKVIN010000013">
    <property type="protein sequence ID" value="MCJ8151927.1"/>
    <property type="molecule type" value="Genomic_DNA"/>
</dbReference>
<gene>
    <name evidence="1" type="ORF">MKI86_22600</name>
</gene>
<dbReference type="InterPro" id="IPR006311">
    <property type="entry name" value="TAT_signal"/>
</dbReference>
<dbReference type="Gene3D" id="3.40.190.10">
    <property type="entry name" value="Periplasmic binding protein-like II"/>
    <property type="match status" value="2"/>
</dbReference>
<evidence type="ECO:0008006" key="3">
    <source>
        <dbReference type="Google" id="ProtNLM"/>
    </source>
</evidence>
<protein>
    <recommendedName>
        <fullName evidence="3">Extracellular solute-binding protein</fullName>
    </recommendedName>
</protein>
<name>A0ABT0CTK2_9HYPH</name>
<dbReference type="PROSITE" id="PS51318">
    <property type="entry name" value="TAT"/>
    <property type="match status" value="1"/>
</dbReference>
<dbReference type="RefSeq" id="WP_241605574.1">
    <property type="nucleotide sequence ID" value="NZ_JAKVIN010000013.1"/>
</dbReference>
<dbReference type="SUPFAM" id="SSF53850">
    <property type="entry name" value="Periplasmic binding protein-like II"/>
    <property type="match status" value="1"/>
</dbReference>
<organism evidence="1 2">
    <name type="scientific">Shinella sedimenti</name>
    <dbReference type="NCBI Taxonomy" id="2919913"/>
    <lineage>
        <taxon>Bacteria</taxon>
        <taxon>Pseudomonadati</taxon>
        <taxon>Pseudomonadota</taxon>
        <taxon>Alphaproteobacteria</taxon>
        <taxon>Hyphomicrobiales</taxon>
        <taxon>Rhizobiaceae</taxon>
        <taxon>Shinella</taxon>
    </lineage>
</organism>
<proteinExistence type="predicted"/>
<reference evidence="1 2" key="1">
    <citation type="submission" date="2022-02" db="EMBL/GenBank/DDBJ databases">
        <title>Shinella B3.7 sp. nov., isolated from Sediment (Zhairuo Island).</title>
        <authorList>
            <person name="Chen G."/>
        </authorList>
    </citation>
    <scope>NUCLEOTIDE SEQUENCE [LARGE SCALE GENOMIC DNA]</scope>
    <source>
        <strain evidence="1 2">B3.7</strain>
        <plasmid evidence="1">unnamed</plasmid>
    </source>
</reference>
<sequence>MSVHQQHTGGDISRRCFLKSTAAVGVAIAAGGAFKSAAFAQDEVLLKAYGVTTAQMSDPSLLTKATGVKLEFTGTDADIGVFMRDVMANNIGETHDILIFDNGTQNILGPNGFYAEIDTTDPQLNLWDRTPDFWKKSDISMYDGKVYGAPILGNCDTFAYFPEVIGANPNGEDEIPYAVLYEDDRTRGRVALDRVLSQAMACMANFLKINGRLEIGDPANLTPEEAKAVVDYAIERKRAGQFRTFHNSFEEQVQLIQNREVDVLECWEPAVKEAEKTMGDKAPIYAFAVEGGKKWGHGAYVPAQAIERGNKEAIYKVLNYFLGGEFRAIQARDRGYAGPNMDLGVEYAKQAGWDQAQIEALQATDKKIERKMSNPNAFWSKPTAENADVMEQEWQRFLSA</sequence>
<accession>A0ABT0CTK2</accession>
<keyword evidence="1" id="KW-0614">Plasmid</keyword>
<dbReference type="Proteomes" id="UP001201844">
    <property type="component" value="Unassembled WGS sequence"/>
</dbReference>
<geneLocation type="plasmid" evidence="1">
    <name>unnamed</name>
</geneLocation>
<comment type="caution">
    <text evidence="1">The sequence shown here is derived from an EMBL/GenBank/DDBJ whole genome shotgun (WGS) entry which is preliminary data.</text>
</comment>
<keyword evidence="2" id="KW-1185">Reference proteome</keyword>
<evidence type="ECO:0000313" key="2">
    <source>
        <dbReference type="Proteomes" id="UP001201844"/>
    </source>
</evidence>